<dbReference type="InterPro" id="IPR011663">
    <property type="entry name" value="UTRA"/>
</dbReference>
<dbReference type="InterPro" id="IPR028978">
    <property type="entry name" value="Chorismate_lyase_/UTRA_dom_sf"/>
</dbReference>
<dbReference type="RefSeq" id="WP_165112044.1">
    <property type="nucleotide sequence ID" value="NZ_JAALAA010000013.1"/>
</dbReference>
<dbReference type="PROSITE" id="PS50949">
    <property type="entry name" value="HTH_GNTR"/>
    <property type="match status" value="1"/>
</dbReference>
<evidence type="ECO:0000313" key="5">
    <source>
        <dbReference type="EMBL" id="NGN94332.1"/>
    </source>
</evidence>
<organism evidence="5 6">
    <name type="scientific">Nocardioides turkmenicus</name>
    <dbReference type="NCBI Taxonomy" id="2711220"/>
    <lineage>
        <taxon>Bacteria</taxon>
        <taxon>Bacillati</taxon>
        <taxon>Actinomycetota</taxon>
        <taxon>Actinomycetes</taxon>
        <taxon>Propionibacteriales</taxon>
        <taxon>Nocardioidaceae</taxon>
        <taxon>Nocardioides</taxon>
    </lineage>
</organism>
<dbReference type="Proteomes" id="UP000483261">
    <property type="component" value="Unassembled WGS sequence"/>
</dbReference>
<proteinExistence type="predicted"/>
<dbReference type="AlphaFoldDB" id="A0A6M1R3P6"/>
<dbReference type="InterPro" id="IPR036390">
    <property type="entry name" value="WH_DNA-bd_sf"/>
</dbReference>
<dbReference type="GO" id="GO:0003700">
    <property type="term" value="F:DNA-binding transcription factor activity"/>
    <property type="evidence" value="ECO:0007669"/>
    <property type="project" value="InterPro"/>
</dbReference>
<evidence type="ECO:0000259" key="4">
    <source>
        <dbReference type="PROSITE" id="PS50949"/>
    </source>
</evidence>
<evidence type="ECO:0000313" key="6">
    <source>
        <dbReference type="Proteomes" id="UP000483261"/>
    </source>
</evidence>
<dbReference type="Gene3D" id="1.10.10.10">
    <property type="entry name" value="Winged helix-like DNA-binding domain superfamily/Winged helix DNA-binding domain"/>
    <property type="match status" value="1"/>
</dbReference>
<accession>A0A6M1R3P6</accession>
<keyword evidence="1" id="KW-0805">Transcription regulation</keyword>
<dbReference type="SUPFAM" id="SSF64288">
    <property type="entry name" value="Chorismate lyase-like"/>
    <property type="match status" value="1"/>
</dbReference>
<gene>
    <name evidence="5" type="ORF">G5C66_16495</name>
</gene>
<dbReference type="PANTHER" id="PTHR44846:SF1">
    <property type="entry name" value="MANNOSYL-D-GLYCERATE TRANSPORT_METABOLISM SYSTEM REPRESSOR MNGR-RELATED"/>
    <property type="match status" value="1"/>
</dbReference>
<dbReference type="SMART" id="SM00866">
    <property type="entry name" value="UTRA"/>
    <property type="match status" value="1"/>
</dbReference>
<dbReference type="EMBL" id="JAALAA010000013">
    <property type="protein sequence ID" value="NGN94332.1"/>
    <property type="molecule type" value="Genomic_DNA"/>
</dbReference>
<dbReference type="GO" id="GO:0045892">
    <property type="term" value="P:negative regulation of DNA-templated transcription"/>
    <property type="evidence" value="ECO:0007669"/>
    <property type="project" value="TreeGrafter"/>
</dbReference>
<reference evidence="5 6" key="1">
    <citation type="submission" date="2020-02" db="EMBL/GenBank/DDBJ databases">
        <title>Whole-genome analyses of novel actinobacteria.</title>
        <authorList>
            <person name="Sahin N."/>
        </authorList>
    </citation>
    <scope>NUCLEOTIDE SEQUENCE [LARGE SCALE GENOMIC DNA]</scope>
    <source>
        <strain evidence="5 6">KC13</strain>
    </source>
</reference>
<dbReference type="GO" id="GO:0003677">
    <property type="term" value="F:DNA binding"/>
    <property type="evidence" value="ECO:0007669"/>
    <property type="project" value="UniProtKB-KW"/>
</dbReference>
<keyword evidence="2" id="KW-0238">DNA-binding</keyword>
<dbReference type="PRINTS" id="PR00035">
    <property type="entry name" value="HTHGNTR"/>
</dbReference>
<dbReference type="SMART" id="SM00345">
    <property type="entry name" value="HTH_GNTR"/>
    <property type="match status" value="1"/>
</dbReference>
<feature type="domain" description="HTH gntR-type" evidence="4">
    <location>
        <begin position="3"/>
        <end position="71"/>
    </location>
</feature>
<dbReference type="InterPro" id="IPR050679">
    <property type="entry name" value="Bact_HTH_transcr_reg"/>
</dbReference>
<protein>
    <submittedName>
        <fullName evidence="5">GntR family transcriptional regulator</fullName>
    </submittedName>
</protein>
<dbReference type="PANTHER" id="PTHR44846">
    <property type="entry name" value="MANNOSYL-D-GLYCERATE TRANSPORT/METABOLISM SYSTEM REPRESSOR MNGR-RELATED"/>
    <property type="match status" value="1"/>
</dbReference>
<dbReference type="InterPro" id="IPR036388">
    <property type="entry name" value="WH-like_DNA-bd_sf"/>
</dbReference>
<keyword evidence="3" id="KW-0804">Transcription</keyword>
<dbReference type="Pfam" id="PF00392">
    <property type="entry name" value="GntR"/>
    <property type="match status" value="1"/>
</dbReference>
<dbReference type="SUPFAM" id="SSF46785">
    <property type="entry name" value="Winged helix' DNA-binding domain"/>
    <property type="match status" value="1"/>
</dbReference>
<name>A0A6M1R3P6_9ACTN</name>
<dbReference type="InterPro" id="IPR000524">
    <property type="entry name" value="Tscrpt_reg_HTH_GntR"/>
</dbReference>
<evidence type="ECO:0000256" key="1">
    <source>
        <dbReference type="ARBA" id="ARBA00023015"/>
    </source>
</evidence>
<evidence type="ECO:0000256" key="3">
    <source>
        <dbReference type="ARBA" id="ARBA00023163"/>
    </source>
</evidence>
<comment type="caution">
    <text evidence="5">The sequence shown here is derived from an EMBL/GenBank/DDBJ whole genome shotgun (WGS) entry which is preliminary data.</text>
</comment>
<evidence type="ECO:0000256" key="2">
    <source>
        <dbReference type="ARBA" id="ARBA00023125"/>
    </source>
</evidence>
<dbReference type="CDD" id="cd07377">
    <property type="entry name" value="WHTH_GntR"/>
    <property type="match status" value="1"/>
</dbReference>
<keyword evidence="6" id="KW-1185">Reference proteome</keyword>
<dbReference type="Pfam" id="PF07702">
    <property type="entry name" value="UTRA"/>
    <property type="match status" value="1"/>
</dbReference>
<dbReference type="Gene3D" id="3.40.1410.10">
    <property type="entry name" value="Chorismate lyase-like"/>
    <property type="match status" value="1"/>
</dbReference>
<sequence>MSRPLHTQVAEAIRARIIGGELPTGAPIPSEAQLCEQFGASRGTIRTALATLRREGLLSGGQGRPPTVRDTALGQPFEQLISFSAWVEQIGHTAGQRTIEVARRGATATAAEALGIAEGDPVVDVLRLRLLDGHPAMLERSTFVESVGRLLFDFDPDTGSLYAYLTAAGVDLHGARHTMDAVAADETDADLLDIAVGSPLLRERRRATSSDGTPLEYADDRYRPDRVTFTIDNTRPSTAGIRTDVRILKEIS</sequence>